<gene>
    <name evidence="1" type="ORF">METZ01_LOCUS121864</name>
</gene>
<organism evidence="1">
    <name type="scientific">marine metagenome</name>
    <dbReference type="NCBI Taxonomy" id="408172"/>
    <lineage>
        <taxon>unclassified sequences</taxon>
        <taxon>metagenomes</taxon>
        <taxon>ecological metagenomes</taxon>
    </lineage>
</organism>
<dbReference type="AlphaFoldDB" id="A0A381XWK7"/>
<sequence length="179" mass="21032">MKRVYKDGVRSEVKYFTGYEVEKTPALGMDTLFVVGSQPLEDIIKKAEGGWIHHIYLGANQSFQVDLLQNHPGEIKKWNDIVIGLLEKDYWVTLDYDIKYHGWILQNEYNDYERFISQISIKLPSIDQLNYNACIKIDDKDFNASNPGVWIHQIHDLKDRSKFTNWSEYENDDPIEVDK</sequence>
<dbReference type="EMBL" id="UINC01016601">
    <property type="protein sequence ID" value="SVA69010.1"/>
    <property type="molecule type" value="Genomic_DNA"/>
</dbReference>
<name>A0A381XWK7_9ZZZZ</name>
<reference evidence="1" key="1">
    <citation type="submission" date="2018-05" db="EMBL/GenBank/DDBJ databases">
        <authorList>
            <person name="Lanie J.A."/>
            <person name="Ng W.-L."/>
            <person name="Kazmierczak K.M."/>
            <person name="Andrzejewski T.M."/>
            <person name="Davidsen T.M."/>
            <person name="Wayne K.J."/>
            <person name="Tettelin H."/>
            <person name="Glass J.I."/>
            <person name="Rusch D."/>
            <person name="Podicherti R."/>
            <person name="Tsui H.-C.T."/>
            <person name="Winkler M.E."/>
        </authorList>
    </citation>
    <scope>NUCLEOTIDE SEQUENCE</scope>
</reference>
<protein>
    <submittedName>
        <fullName evidence="1">Uncharacterized protein</fullName>
    </submittedName>
</protein>
<accession>A0A381XWK7</accession>
<evidence type="ECO:0000313" key="1">
    <source>
        <dbReference type="EMBL" id="SVA69010.1"/>
    </source>
</evidence>
<proteinExistence type="predicted"/>